<dbReference type="InterPro" id="IPR035911">
    <property type="entry name" value="MurE/MurF_N"/>
</dbReference>
<evidence type="ECO:0000259" key="4">
    <source>
        <dbReference type="Pfam" id="PF08245"/>
    </source>
</evidence>
<dbReference type="InterPro" id="IPR036615">
    <property type="entry name" value="Mur_ligase_C_dom_sf"/>
</dbReference>
<evidence type="ECO:0000259" key="3">
    <source>
        <dbReference type="Pfam" id="PF02875"/>
    </source>
</evidence>
<dbReference type="GO" id="GO:0016881">
    <property type="term" value="F:acid-amino acid ligase activity"/>
    <property type="evidence" value="ECO:0007669"/>
    <property type="project" value="InterPro"/>
</dbReference>
<comment type="similarity">
    <text evidence="1">Belongs to the MurCDEF family. MurE subfamily.</text>
</comment>
<feature type="domain" description="Mur ligase central" evidence="4">
    <location>
        <begin position="109"/>
        <end position="309"/>
    </location>
</feature>
<dbReference type="PANTHER" id="PTHR23135:SF4">
    <property type="entry name" value="UDP-N-ACETYLMURAMOYL-L-ALANYL-D-GLUTAMATE--2,6-DIAMINOPIMELATE LIGASE MURE HOMOLOG, CHLOROPLASTIC"/>
    <property type="match status" value="1"/>
</dbReference>
<dbReference type="InterPro" id="IPR004101">
    <property type="entry name" value="Mur_ligase_C"/>
</dbReference>
<evidence type="ECO:0000313" key="5">
    <source>
        <dbReference type="EMBL" id="SVA54219.1"/>
    </source>
</evidence>
<dbReference type="SUPFAM" id="SSF53244">
    <property type="entry name" value="MurD-like peptide ligases, peptide-binding domain"/>
    <property type="match status" value="1"/>
</dbReference>
<reference evidence="5" key="1">
    <citation type="submission" date="2018-05" db="EMBL/GenBank/DDBJ databases">
        <authorList>
            <person name="Lanie J.A."/>
            <person name="Ng W.-L."/>
            <person name="Kazmierczak K.M."/>
            <person name="Andrzejewski T.M."/>
            <person name="Davidsen T.M."/>
            <person name="Wayne K.J."/>
            <person name="Tettelin H."/>
            <person name="Glass J.I."/>
            <person name="Rusch D."/>
            <person name="Podicherti R."/>
            <person name="Tsui H.-C.T."/>
            <person name="Winkler M.E."/>
        </authorList>
    </citation>
    <scope>NUCLEOTIDE SEQUENCE</scope>
</reference>
<dbReference type="GO" id="GO:0051301">
    <property type="term" value="P:cell division"/>
    <property type="evidence" value="ECO:0007669"/>
    <property type="project" value="InterPro"/>
</dbReference>
<dbReference type="GO" id="GO:0005737">
    <property type="term" value="C:cytoplasm"/>
    <property type="evidence" value="ECO:0007669"/>
    <property type="project" value="InterPro"/>
</dbReference>
<feature type="non-terminal residue" evidence="5">
    <location>
        <position position="422"/>
    </location>
</feature>
<dbReference type="InterPro" id="IPR013221">
    <property type="entry name" value="Mur_ligase_cen"/>
</dbReference>
<dbReference type="GO" id="GO:0008360">
    <property type="term" value="P:regulation of cell shape"/>
    <property type="evidence" value="ECO:0007669"/>
    <property type="project" value="InterPro"/>
</dbReference>
<dbReference type="SUPFAM" id="SSF53623">
    <property type="entry name" value="MurD-like peptide ligases, catalytic domain"/>
    <property type="match status" value="1"/>
</dbReference>
<sequence>MDKQLTELVKNINPLNLVTDDIEISRLCTNSKQVVQGDLFIAIPGHSVDGHQYVQEAIENGAASVLVNGRDVGSVSIPLISVANPRRALSKLAAEFYNNPSEKINITGITGTNGKTSTAYLLNSILTADGKESAVLGTLGLKTKQYKEEKNLTTMDPVNLHKTINQLINNGTTHLIMEVSSHAIEQFRVADVDFNYAVFTNLTQDHLDYHHTMEDYFQAKAKLFKILPLDATAIINLDCQYGKILKTICPAPVVSTSSSSKDMIQFSGFQSTLNGINGEIIAGNKTYPIQSPLIGDFNRENILMAVATAHSMDICSSSIENGIRNCTYIPGRMEYFKKSNSGTIIIDYAHTPDAYEKVFSTVKSLINGHIQTVFGAGGNRDKSKRAIMASIAEQYSNHCYITPDNPRNEDPDTIAADIISGF</sequence>
<proteinExistence type="inferred from homology"/>
<dbReference type="PANTHER" id="PTHR23135">
    <property type="entry name" value="MUR LIGASE FAMILY MEMBER"/>
    <property type="match status" value="1"/>
</dbReference>
<name>A0A381WNV9_9ZZZZ</name>
<dbReference type="GO" id="GO:0005524">
    <property type="term" value="F:ATP binding"/>
    <property type="evidence" value="ECO:0007669"/>
    <property type="project" value="InterPro"/>
</dbReference>
<dbReference type="Pfam" id="PF02875">
    <property type="entry name" value="Mur_ligase_C"/>
    <property type="match status" value="1"/>
</dbReference>
<dbReference type="Pfam" id="PF01225">
    <property type="entry name" value="Mur_ligase"/>
    <property type="match status" value="1"/>
</dbReference>
<dbReference type="InterPro" id="IPR000713">
    <property type="entry name" value="Mur_ligase_N"/>
</dbReference>
<dbReference type="EMBL" id="UINC01012412">
    <property type="protein sequence ID" value="SVA54219.1"/>
    <property type="molecule type" value="Genomic_DNA"/>
</dbReference>
<evidence type="ECO:0000256" key="1">
    <source>
        <dbReference type="ARBA" id="ARBA00005898"/>
    </source>
</evidence>
<feature type="domain" description="Mur ligase N-terminal catalytic" evidence="2">
    <location>
        <begin position="24"/>
        <end position="97"/>
    </location>
</feature>
<evidence type="ECO:0008006" key="6">
    <source>
        <dbReference type="Google" id="ProtNLM"/>
    </source>
</evidence>
<dbReference type="Gene3D" id="3.90.190.20">
    <property type="entry name" value="Mur ligase, C-terminal domain"/>
    <property type="match status" value="1"/>
</dbReference>
<dbReference type="Gene3D" id="3.40.1190.10">
    <property type="entry name" value="Mur-like, catalytic domain"/>
    <property type="match status" value="1"/>
</dbReference>
<dbReference type="Gene3D" id="3.40.1390.10">
    <property type="entry name" value="MurE/MurF, N-terminal domain"/>
    <property type="match status" value="1"/>
</dbReference>
<organism evidence="5">
    <name type="scientific">marine metagenome</name>
    <dbReference type="NCBI Taxonomy" id="408172"/>
    <lineage>
        <taxon>unclassified sequences</taxon>
        <taxon>metagenomes</taxon>
        <taxon>ecological metagenomes</taxon>
    </lineage>
</organism>
<feature type="domain" description="Mur ligase C-terminal" evidence="3">
    <location>
        <begin position="331"/>
        <end position="418"/>
    </location>
</feature>
<dbReference type="InterPro" id="IPR005761">
    <property type="entry name" value="UDP-N-AcMur-Glu-dNH2Pim_ligase"/>
</dbReference>
<gene>
    <name evidence="5" type="ORF">METZ01_LOCUS107073</name>
</gene>
<protein>
    <recommendedName>
        <fullName evidence="6">Mur ligase central domain-containing protein</fullName>
    </recommendedName>
</protein>
<dbReference type="AlphaFoldDB" id="A0A381WNV9"/>
<dbReference type="InterPro" id="IPR036565">
    <property type="entry name" value="Mur-like_cat_sf"/>
</dbReference>
<dbReference type="NCBIfam" id="TIGR01085">
    <property type="entry name" value="murE"/>
    <property type="match status" value="1"/>
</dbReference>
<accession>A0A381WNV9</accession>
<evidence type="ECO:0000259" key="2">
    <source>
        <dbReference type="Pfam" id="PF01225"/>
    </source>
</evidence>
<dbReference type="Pfam" id="PF08245">
    <property type="entry name" value="Mur_ligase_M"/>
    <property type="match status" value="1"/>
</dbReference>
<dbReference type="NCBIfam" id="NF001126">
    <property type="entry name" value="PRK00139.1-4"/>
    <property type="match status" value="1"/>
</dbReference>
<dbReference type="SUPFAM" id="SSF63418">
    <property type="entry name" value="MurE/MurF N-terminal domain"/>
    <property type="match status" value="1"/>
</dbReference>